<evidence type="ECO:0000313" key="9">
    <source>
        <dbReference type="Proteomes" id="UP000184932"/>
    </source>
</evidence>
<dbReference type="GO" id="GO:0016020">
    <property type="term" value="C:membrane"/>
    <property type="evidence" value="ECO:0007669"/>
    <property type="project" value="UniProtKB-SubCell"/>
</dbReference>
<proteinExistence type="predicted"/>
<feature type="transmembrane region" description="Helical" evidence="7">
    <location>
        <begin position="98"/>
        <end position="121"/>
    </location>
</feature>
<sequence length="302" mass="31412">MSFLAVLANPILPVFAILALGWGLGKGGQLSEESARTINRFAMTVLVPIVVLDLLWNAPFETFRLTPILLYSAAQVILFALGYQLARRVFGAGPGESVILGYAGIFANNVFYGLPIGVLLYGEGGVLPITMVVVLDSTISFGGTMFVLQALKLGRVSPGAVLAIFARTPTLLAIFGGSALGIAGVPVPAPIQTFLDFNGVAAAPVALFSLGVVLSAVAFRFDPAVAVVSAIKLVVFPALVALLLTLFAGGWEANRLFVFAAAPPTGAMAMSLALLYDVPAARVAQVMVWTAFLSLFVLAALA</sequence>
<dbReference type="InterPro" id="IPR004776">
    <property type="entry name" value="Mem_transp_PIN-like"/>
</dbReference>
<dbReference type="RefSeq" id="WP_074255071.1">
    <property type="nucleotide sequence ID" value="NZ_FSRL01000001.1"/>
</dbReference>
<feature type="transmembrane region" description="Helical" evidence="7">
    <location>
        <begin position="6"/>
        <end position="25"/>
    </location>
</feature>
<dbReference type="PANTHER" id="PTHR36838:SF3">
    <property type="entry name" value="TRANSPORTER AUXIN EFFLUX CARRIER EC FAMILY"/>
    <property type="match status" value="1"/>
</dbReference>
<reference evidence="9" key="1">
    <citation type="submission" date="2016-11" db="EMBL/GenBank/DDBJ databases">
        <authorList>
            <person name="Varghese N."/>
            <person name="Submissions S."/>
        </authorList>
    </citation>
    <scope>NUCLEOTIDE SEQUENCE [LARGE SCALE GENOMIC DNA]</scope>
    <source>
        <strain evidence="9">DSM 29440</strain>
    </source>
</reference>
<dbReference type="AlphaFoldDB" id="A0A1N6EN02"/>
<protein>
    <recommendedName>
        <fullName evidence="10">Malonate transporter</fullName>
    </recommendedName>
</protein>
<dbReference type="PANTHER" id="PTHR36838">
    <property type="entry name" value="AUXIN EFFLUX CARRIER FAMILY PROTEIN"/>
    <property type="match status" value="1"/>
</dbReference>
<evidence type="ECO:0000313" key="8">
    <source>
        <dbReference type="EMBL" id="SIN84462.1"/>
    </source>
</evidence>
<keyword evidence="5 7" id="KW-1133">Transmembrane helix</keyword>
<organism evidence="8 9">
    <name type="scientific">Vannielia litorea</name>
    <dbReference type="NCBI Taxonomy" id="1217970"/>
    <lineage>
        <taxon>Bacteria</taxon>
        <taxon>Pseudomonadati</taxon>
        <taxon>Pseudomonadota</taxon>
        <taxon>Alphaproteobacteria</taxon>
        <taxon>Rhodobacterales</taxon>
        <taxon>Paracoccaceae</taxon>
        <taxon>Vannielia</taxon>
    </lineage>
</organism>
<evidence type="ECO:0000256" key="3">
    <source>
        <dbReference type="ARBA" id="ARBA00022475"/>
    </source>
</evidence>
<comment type="subcellular location">
    <subcellularLocation>
        <location evidence="1">Membrane</location>
        <topology evidence="1">Multi-pass membrane protein</topology>
    </subcellularLocation>
</comment>
<gene>
    <name evidence="8" type="ORF">SAMN05444002_0953</name>
</gene>
<feature type="transmembrane region" description="Helical" evidence="7">
    <location>
        <begin position="68"/>
        <end position="86"/>
    </location>
</feature>
<evidence type="ECO:0008006" key="10">
    <source>
        <dbReference type="Google" id="ProtNLM"/>
    </source>
</evidence>
<dbReference type="OrthoDB" id="7362338at2"/>
<dbReference type="EMBL" id="FSRL01000001">
    <property type="protein sequence ID" value="SIN84462.1"/>
    <property type="molecule type" value="Genomic_DNA"/>
</dbReference>
<name>A0A1N6EN02_9RHOB</name>
<evidence type="ECO:0000256" key="6">
    <source>
        <dbReference type="ARBA" id="ARBA00023136"/>
    </source>
</evidence>
<evidence type="ECO:0000256" key="5">
    <source>
        <dbReference type="ARBA" id="ARBA00022989"/>
    </source>
</evidence>
<dbReference type="Pfam" id="PF03547">
    <property type="entry name" value="Mem_trans"/>
    <property type="match status" value="2"/>
</dbReference>
<dbReference type="STRING" id="1217970.SAMN05444002_0953"/>
<dbReference type="Proteomes" id="UP000184932">
    <property type="component" value="Unassembled WGS sequence"/>
</dbReference>
<feature type="transmembrane region" description="Helical" evidence="7">
    <location>
        <begin position="127"/>
        <end position="148"/>
    </location>
</feature>
<feature type="transmembrane region" description="Helical" evidence="7">
    <location>
        <begin position="231"/>
        <end position="251"/>
    </location>
</feature>
<keyword evidence="6 7" id="KW-0472">Membrane</keyword>
<dbReference type="GO" id="GO:0055085">
    <property type="term" value="P:transmembrane transport"/>
    <property type="evidence" value="ECO:0007669"/>
    <property type="project" value="InterPro"/>
</dbReference>
<keyword evidence="9" id="KW-1185">Reference proteome</keyword>
<evidence type="ECO:0000256" key="7">
    <source>
        <dbReference type="SAM" id="Phobius"/>
    </source>
</evidence>
<keyword evidence="2" id="KW-0813">Transport</keyword>
<keyword evidence="3" id="KW-1003">Cell membrane</keyword>
<feature type="transmembrane region" description="Helical" evidence="7">
    <location>
        <begin position="160"/>
        <end position="185"/>
    </location>
</feature>
<evidence type="ECO:0000256" key="4">
    <source>
        <dbReference type="ARBA" id="ARBA00022692"/>
    </source>
</evidence>
<feature type="transmembrane region" description="Helical" evidence="7">
    <location>
        <begin position="37"/>
        <end position="56"/>
    </location>
</feature>
<feature type="transmembrane region" description="Helical" evidence="7">
    <location>
        <begin position="283"/>
        <end position="301"/>
    </location>
</feature>
<evidence type="ECO:0000256" key="1">
    <source>
        <dbReference type="ARBA" id="ARBA00004141"/>
    </source>
</evidence>
<keyword evidence="4 7" id="KW-0812">Transmembrane</keyword>
<accession>A0A1N6EN02</accession>
<feature type="transmembrane region" description="Helical" evidence="7">
    <location>
        <begin position="197"/>
        <end position="219"/>
    </location>
</feature>
<evidence type="ECO:0000256" key="2">
    <source>
        <dbReference type="ARBA" id="ARBA00022448"/>
    </source>
</evidence>